<dbReference type="InterPro" id="IPR020053">
    <property type="entry name" value="Ribosome-bd_factorA_CS"/>
</dbReference>
<keyword evidence="1 3" id="KW-0963">Cytoplasm</keyword>
<dbReference type="GO" id="GO:0005829">
    <property type="term" value="C:cytosol"/>
    <property type="evidence" value="ECO:0007669"/>
    <property type="project" value="TreeGrafter"/>
</dbReference>
<dbReference type="PROSITE" id="PS01319">
    <property type="entry name" value="RBFA"/>
    <property type="match status" value="1"/>
</dbReference>
<sequence length="134" mass="15334">MAKEFSRTQRVAQQLQKELAVILQRELKDPRIGMTTISSVDVSRDMGYAKIYVTFLTIGEQTPEGSLEVLREMAPYIRSLLGKQIRLRVTPELTFIYDQSLTEGMRISNLVSQAVRDDEERHVDDENSAEKGEE</sequence>
<name>A0A0J8Y0M7_9GAMM</name>
<dbReference type="NCBIfam" id="TIGR00082">
    <property type="entry name" value="rbfA"/>
    <property type="match status" value="1"/>
</dbReference>
<comment type="caution">
    <text evidence="4">The sequence shown here is derived from an EMBL/GenBank/DDBJ whole genome shotgun (WGS) entry which is preliminary data.</text>
</comment>
<comment type="function">
    <text evidence="3">One of several proteins that assist in the late maturation steps of the functional core of the 30S ribosomal subunit. Associates with free 30S ribosomal subunits (but not with 30S subunits that are part of 70S ribosomes or polysomes). Required for efficient processing of 16S rRNA. May interact with the 5'-terminal helix region of 16S rRNA.</text>
</comment>
<evidence type="ECO:0000256" key="3">
    <source>
        <dbReference type="HAMAP-Rule" id="MF_00003"/>
    </source>
</evidence>
<keyword evidence="5" id="KW-1185">Reference proteome</keyword>
<keyword evidence="2 3" id="KW-0690">Ribosome biogenesis</keyword>
<dbReference type="SUPFAM" id="SSF89919">
    <property type="entry name" value="Ribosome-binding factor A, RbfA"/>
    <property type="match status" value="1"/>
</dbReference>
<proteinExistence type="inferred from homology"/>
<evidence type="ECO:0000313" key="5">
    <source>
        <dbReference type="Proteomes" id="UP000240481"/>
    </source>
</evidence>
<dbReference type="AlphaFoldDB" id="A0A0J8Y0M7"/>
<comment type="subunit">
    <text evidence="3">Monomer. Binds 30S ribosomal subunits, but not 50S ribosomal subunits or 70S ribosomes.</text>
</comment>
<dbReference type="PANTHER" id="PTHR33515:SF1">
    <property type="entry name" value="RIBOSOME-BINDING FACTOR A, CHLOROPLASTIC-RELATED"/>
    <property type="match status" value="1"/>
</dbReference>
<dbReference type="InterPro" id="IPR015946">
    <property type="entry name" value="KH_dom-like_a/b"/>
</dbReference>
<dbReference type="Proteomes" id="UP000240481">
    <property type="component" value="Unassembled WGS sequence"/>
</dbReference>
<dbReference type="InterPro" id="IPR023799">
    <property type="entry name" value="RbfA_dom_sf"/>
</dbReference>
<accession>A0A0J8Y0M7</accession>
<evidence type="ECO:0000313" key="4">
    <source>
        <dbReference type="EMBL" id="PSW24220.1"/>
    </source>
</evidence>
<dbReference type="GO" id="GO:0043024">
    <property type="term" value="F:ribosomal small subunit binding"/>
    <property type="evidence" value="ECO:0007669"/>
    <property type="project" value="TreeGrafter"/>
</dbReference>
<dbReference type="FunFam" id="3.30.300.20:FF:000007">
    <property type="entry name" value="Ribosome-binding factor A"/>
    <property type="match status" value="1"/>
</dbReference>
<dbReference type="InterPro" id="IPR000238">
    <property type="entry name" value="RbfA"/>
</dbReference>
<reference evidence="4 5" key="1">
    <citation type="submission" date="2018-01" db="EMBL/GenBank/DDBJ databases">
        <title>Whole genome sequencing of Histamine producing bacteria.</title>
        <authorList>
            <person name="Butler K."/>
        </authorList>
    </citation>
    <scope>NUCLEOTIDE SEQUENCE [LARGE SCALE GENOMIC DNA]</scope>
    <source>
        <strain evidence="4 5">DSM 24669</strain>
    </source>
</reference>
<protein>
    <recommendedName>
        <fullName evidence="3">Ribosome-binding factor A</fullName>
    </recommendedName>
</protein>
<dbReference type="Gene3D" id="3.30.300.20">
    <property type="match status" value="1"/>
</dbReference>
<dbReference type="Pfam" id="PF02033">
    <property type="entry name" value="RBFA"/>
    <property type="match status" value="1"/>
</dbReference>
<dbReference type="PANTHER" id="PTHR33515">
    <property type="entry name" value="RIBOSOME-BINDING FACTOR A, CHLOROPLASTIC-RELATED"/>
    <property type="match status" value="1"/>
</dbReference>
<dbReference type="HAMAP" id="MF_00003">
    <property type="entry name" value="RbfA"/>
    <property type="match status" value="1"/>
</dbReference>
<evidence type="ECO:0000256" key="2">
    <source>
        <dbReference type="ARBA" id="ARBA00022517"/>
    </source>
</evidence>
<dbReference type="GO" id="GO:0030490">
    <property type="term" value="P:maturation of SSU-rRNA"/>
    <property type="evidence" value="ECO:0007669"/>
    <property type="project" value="UniProtKB-UniRule"/>
</dbReference>
<comment type="subcellular location">
    <subcellularLocation>
        <location evidence="3">Cytoplasm</location>
    </subcellularLocation>
</comment>
<evidence type="ECO:0000256" key="1">
    <source>
        <dbReference type="ARBA" id="ARBA00022490"/>
    </source>
</evidence>
<comment type="similarity">
    <text evidence="3">Belongs to the RbfA family.</text>
</comment>
<dbReference type="RefSeq" id="WP_048898016.1">
    <property type="nucleotide sequence ID" value="NZ_AP024852.1"/>
</dbReference>
<gene>
    <name evidence="3" type="primary">rbfA</name>
    <name evidence="4" type="ORF">C9I94_12865</name>
</gene>
<dbReference type="STRING" id="680026.AB733_06410"/>
<dbReference type="EMBL" id="PYLZ01000006">
    <property type="protein sequence ID" value="PSW24220.1"/>
    <property type="molecule type" value="Genomic_DNA"/>
</dbReference>
<organism evidence="4 5">
    <name type="scientific">Photobacterium swingsii</name>
    <dbReference type="NCBI Taxonomy" id="680026"/>
    <lineage>
        <taxon>Bacteria</taxon>
        <taxon>Pseudomonadati</taxon>
        <taxon>Pseudomonadota</taxon>
        <taxon>Gammaproteobacteria</taxon>
        <taxon>Vibrionales</taxon>
        <taxon>Vibrionaceae</taxon>
        <taxon>Photobacterium</taxon>
    </lineage>
</organism>
<dbReference type="OrthoDB" id="307788at2"/>